<dbReference type="InterPro" id="IPR051681">
    <property type="entry name" value="Ser/Thr_Kinases-Pseudokinases"/>
</dbReference>
<evidence type="ECO:0000313" key="7">
    <source>
        <dbReference type="Proteomes" id="UP000284706"/>
    </source>
</evidence>
<evidence type="ECO:0000256" key="2">
    <source>
        <dbReference type="ARBA" id="ARBA00022741"/>
    </source>
</evidence>
<evidence type="ECO:0000313" key="6">
    <source>
        <dbReference type="EMBL" id="PPQ75400.1"/>
    </source>
</evidence>
<dbReference type="InterPro" id="IPR000719">
    <property type="entry name" value="Prot_kinase_dom"/>
</dbReference>
<sequence>MCRQHVDPFSPYFDSIDEIWDKHYLVLDTLGRYFLANFPQDLSSPADWPKLRRALHQMPSDLFWDLCVDVHEEIFRRNNDLRDGVFSLASPAGMPLGRLHIRKKLSTISTDRFHALCLRVAFEAGKRSSRPRPQEVVEWSRSLRQKYGPGVSCLAPALGLNKTPLFSDDLKSQSKSRWELNRSLDNLPNAQSWPQEVDMGHFYSQYAAHDSFTETMSVVFSLFMSVLQNKGRFDDLLSRRQEAQEVVDVIQMLLDYRATNIVAKRTLIAALTHLSICSGLHPRRLTLRGVTKKDLVASGSFGDIWTGLFQGKLVCLKVVRMYQGSSKSRILKEYSKEAILWGHLSHPNILPFYGIYQLEDEDQRASDIAHGLQYLHKQGIIHGDLKGANILVTKSGRACLADFGLSVILDTRPLTLDPSCSSNGIGGTIRWLAPELLDPDFDNLKPSLEADIYSFGCVLYEIFTGKYPFHEYGRDVTVILRVMEGKKPSLPGPGSMPYEAWGLNNYLRALMEECWVTDPGRRPSACQVLSRLALMQLVDTRPPDSWEDLSPSNFRNAIYRIDHLSLRTLETALSWI</sequence>
<dbReference type="PROSITE" id="PS50011">
    <property type="entry name" value="PROTEIN_KINASE_DOM"/>
    <property type="match status" value="1"/>
</dbReference>
<dbReference type="SUPFAM" id="SSF56112">
    <property type="entry name" value="Protein kinase-like (PK-like)"/>
    <property type="match status" value="1"/>
</dbReference>
<comment type="caution">
    <text evidence="6">The sequence shown here is derived from an EMBL/GenBank/DDBJ whole genome shotgun (WGS) entry which is preliminary data.</text>
</comment>
<dbReference type="Pfam" id="PF00069">
    <property type="entry name" value="Pkinase"/>
    <property type="match status" value="1"/>
</dbReference>
<keyword evidence="7" id="KW-1185">Reference proteome</keyword>
<keyword evidence="1" id="KW-0808">Transferase</keyword>
<dbReference type="InParanoid" id="A0A409WA96"/>
<dbReference type="OrthoDB" id="26722at2759"/>
<dbReference type="PROSITE" id="PS00108">
    <property type="entry name" value="PROTEIN_KINASE_ST"/>
    <property type="match status" value="1"/>
</dbReference>
<evidence type="ECO:0000259" key="5">
    <source>
        <dbReference type="PROSITE" id="PS50011"/>
    </source>
</evidence>
<dbReference type="InterPro" id="IPR008271">
    <property type="entry name" value="Ser/Thr_kinase_AS"/>
</dbReference>
<name>A0A409WA96_9AGAR</name>
<dbReference type="PANTHER" id="PTHR44329">
    <property type="entry name" value="SERINE/THREONINE-PROTEIN KINASE TNNI3K-RELATED"/>
    <property type="match status" value="1"/>
</dbReference>
<gene>
    <name evidence="6" type="ORF">CVT26_015371</name>
</gene>
<evidence type="ECO:0000256" key="1">
    <source>
        <dbReference type="ARBA" id="ARBA00022679"/>
    </source>
</evidence>
<dbReference type="GO" id="GO:0005524">
    <property type="term" value="F:ATP binding"/>
    <property type="evidence" value="ECO:0007669"/>
    <property type="project" value="UniProtKB-KW"/>
</dbReference>
<dbReference type="Proteomes" id="UP000284706">
    <property type="component" value="Unassembled WGS sequence"/>
</dbReference>
<accession>A0A409WA96</accession>
<dbReference type="Gene3D" id="1.10.510.10">
    <property type="entry name" value="Transferase(Phosphotransferase) domain 1"/>
    <property type="match status" value="1"/>
</dbReference>
<keyword evidence="3" id="KW-0418">Kinase</keyword>
<keyword evidence="4" id="KW-0067">ATP-binding</keyword>
<dbReference type="EMBL" id="NHYE01005263">
    <property type="protein sequence ID" value="PPQ75400.1"/>
    <property type="molecule type" value="Genomic_DNA"/>
</dbReference>
<dbReference type="InterPro" id="IPR013724">
    <property type="entry name" value="GIT_SHD"/>
</dbReference>
<evidence type="ECO:0000256" key="4">
    <source>
        <dbReference type="ARBA" id="ARBA00022840"/>
    </source>
</evidence>
<dbReference type="GO" id="GO:0004674">
    <property type="term" value="F:protein serine/threonine kinase activity"/>
    <property type="evidence" value="ECO:0007669"/>
    <property type="project" value="TreeGrafter"/>
</dbReference>
<dbReference type="AlphaFoldDB" id="A0A409WA96"/>
<dbReference type="STRING" id="231916.A0A409WA96"/>
<evidence type="ECO:0000256" key="3">
    <source>
        <dbReference type="ARBA" id="ARBA00022777"/>
    </source>
</evidence>
<proteinExistence type="predicted"/>
<dbReference type="InterPro" id="IPR011009">
    <property type="entry name" value="Kinase-like_dom_sf"/>
</dbReference>
<protein>
    <recommendedName>
        <fullName evidence="5">Protein kinase domain-containing protein</fullName>
    </recommendedName>
</protein>
<dbReference type="SMART" id="SM00555">
    <property type="entry name" value="GIT"/>
    <property type="match status" value="2"/>
</dbReference>
<keyword evidence="2" id="KW-0547">Nucleotide-binding</keyword>
<feature type="domain" description="Protein kinase" evidence="5">
    <location>
        <begin position="212"/>
        <end position="534"/>
    </location>
</feature>
<dbReference type="Gene3D" id="3.30.200.20">
    <property type="entry name" value="Phosphorylase Kinase, domain 1"/>
    <property type="match status" value="1"/>
</dbReference>
<dbReference type="PANTHER" id="PTHR44329:SF288">
    <property type="entry name" value="MITOGEN-ACTIVATED PROTEIN KINASE KINASE KINASE 20"/>
    <property type="match status" value="1"/>
</dbReference>
<dbReference type="SMART" id="SM00220">
    <property type="entry name" value="S_TKc"/>
    <property type="match status" value="1"/>
</dbReference>
<reference evidence="6 7" key="1">
    <citation type="journal article" date="2018" name="Evol. Lett.">
        <title>Horizontal gene cluster transfer increased hallucinogenic mushroom diversity.</title>
        <authorList>
            <person name="Reynolds H.T."/>
            <person name="Vijayakumar V."/>
            <person name="Gluck-Thaler E."/>
            <person name="Korotkin H.B."/>
            <person name="Matheny P.B."/>
            <person name="Slot J.C."/>
        </authorList>
    </citation>
    <scope>NUCLEOTIDE SEQUENCE [LARGE SCALE GENOMIC DNA]</scope>
    <source>
        <strain evidence="6 7">SRW20</strain>
    </source>
</reference>
<organism evidence="6 7">
    <name type="scientific">Gymnopilus dilepis</name>
    <dbReference type="NCBI Taxonomy" id="231916"/>
    <lineage>
        <taxon>Eukaryota</taxon>
        <taxon>Fungi</taxon>
        <taxon>Dikarya</taxon>
        <taxon>Basidiomycota</taxon>
        <taxon>Agaricomycotina</taxon>
        <taxon>Agaricomycetes</taxon>
        <taxon>Agaricomycetidae</taxon>
        <taxon>Agaricales</taxon>
        <taxon>Agaricineae</taxon>
        <taxon>Hymenogastraceae</taxon>
        <taxon>Gymnopilus</taxon>
    </lineage>
</organism>